<name>A0ABV1FCB3_9FIRM</name>
<dbReference type="PROSITE" id="PS50006">
    <property type="entry name" value="FHA_DOMAIN"/>
    <property type="match status" value="1"/>
</dbReference>
<comment type="caution">
    <text evidence="3">The sequence shown here is derived from an EMBL/GenBank/DDBJ whole genome shotgun (WGS) entry which is preliminary data.</text>
</comment>
<feature type="region of interest" description="Disordered" evidence="1">
    <location>
        <begin position="291"/>
        <end position="374"/>
    </location>
</feature>
<evidence type="ECO:0000259" key="2">
    <source>
        <dbReference type="PROSITE" id="PS50006"/>
    </source>
</evidence>
<gene>
    <name evidence="3" type="ORF">WMO39_08585</name>
</gene>
<dbReference type="InterPro" id="IPR050923">
    <property type="entry name" value="Cell_Proc_Reg/RNA_Proc"/>
</dbReference>
<protein>
    <submittedName>
        <fullName evidence="3">DUF6382 domain-containing protein</fullName>
    </submittedName>
</protein>
<dbReference type="RefSeq" id="WP_117950223.1">
    <property type="nucleotide sequence ID" value="NZ_JBBMEZ010000023.1"/>
</dbReference>
<accession>A0ABV1FCB3</accession>
<dbReference type="Gene3D" id="2.60.200.20">
    <property type="match status" value="1"/>
</dbReference>
<dbReference type="EMBL" id="JBBMEZ010000023">
    <property type="protein sequence ID" value="MEQ2470376.1"/>
    <property type="molecule type" value="Genomic_DNA"/>
</dbReference>
<organism evidence="3 4">
    <name type="scientific">Ruminococcoides intestinale</name>
    <dbReference type="NCBI Taxonomy" id="3133162"/>
    <lineage>
        <taxon>Bacteria</taxon>
        <taxon>Bacillati</taxon>
        <taxon>Bacillota</taxon>
        <taxon>Clostridia</taxon>
        <taxon>Eubacteriales</taxon>
        <taxon>Oscillospiraceae</taxon>
        <taxon>Ruminococcoides</taxon>
    </lineage>
</organism>
<keyword evidence="4" id="KW-1185">Reference proteome</keyword>
<dbReference type="Proteomes" id="UP001490816">
    <property type="component" value="Unassembled WGS sequence"/>
</dbReference>
<feature type="compositionally biased region" description="Polar residues" evidence="1">
    <location>
        <begin position="345"/>
        <end position="374"/>
    </location>
</feature>
<dbReference type="Pfam" id="PF00498">
    <property type="entry name" value="FHA"/>
    <property type="match status" value="1"/>
</dbReference>
<dbReference type="InterPro" id="IPR045962">
    <property type="entry name" value="DUF6382"/>
</dbReference>
<evidence type="ECO:0000313" key="3">
    <source>
        <dbReference type="EMBL" id="MEQ2470376.1"/>
    </source>
</evidence>
<dbReference type="InterPro" id="IPR008984">
    <property type="entry name" value="SMAD_FHA_dom_sf"/>
</dbReference>
<reference evidence="3 4" key="1">
    <citation type="submission" date="2024-03" db="EMBL/GenBank/DDBJ databases">
        <title>Human intestinal bacterial collection.</title>
        <authorList>
            <person name="Pauvert C."/>
            <person name="Hitch T.C.A."/>
            <person name="Clavel T."/>
        </authorList>
    </citation>
    <scope>NUCLEOTIDE SEQUENCE [LARGE SCALE GENOMIC DNA]</scope>
    <source>
        <strain evidence="3 4">CLA-JM-H38</strain>
    </source>
</reference>
<sequence>MEFFYENQGVNTYLVYKIKEGDSIDTLSLGMITNNNIPGLIKTIFTQMDEFRFIKYNVSAKISMKQFFTGVVNRKRLLGVFDGIVNALISAEEYMIDISSVILDLDYIFVDVSTCEATLICLPITNNEIQKPDLGAFFKNIMVNTQFDQTENSDHVTKIFNYLNGSPLFSLVDFKKLIDGLKNEQSVNTTPVQQVVSVRKVVQPKPKEALESIPVVNKVQPRTTPVPQPIQINQPKSQPVVKSTVSGTNNVVKPPIQQQSQPVISEEPEKKISMFNLLMHYSKENKALYDQQKAAKKAKNDAQKQAQANQNVNGNASKINGNYGYKIPNVNQNSGNGSFAIPGQPASNIQQPTPIKQQNQPTARPQTQPSQIPAQPVVQQSLQNKPYNQPVQQIQNVQQVQTVQQVQPQGQPMNFGNTTVLNNGKIGETTVLSGDLQQTQAVRPHLLRNKNNEIINLTKPVFRIGKEKSYVDYFVSDNTAVSRSHANIITRGNKYYIVDTNSTNHTFVNEKMIPSNAETEIHHGDKIRLGNENFEFKLY</sequence>
<dbReference type="SUPFAM" id="SSF49879">
    <property type="entry name" value="SMAD/FHA domain"/>
    <property type="match status" value="1"/>
</dbReference>
<feature type="compositionally biased region" description="Polar residues" evidence="1">
    <location>
        <begin position="220"/>
        <end position="250"/>
    </location>
</feature>
<evidence type="ECO:0000313" key="4">
    <source>
        <dbReference type="Proteomes" id="UP001490816"/>
    </source>
</evidence>
<dbReference type="InterPro" id="IPR000253">
    <property type="entry name" value="FHA_dom"/>
</dbReference>
<feature type="domain" description="FHA" evidence="2">
    <location>
        <begin position="462"/>
        <end position="513"/>
    </location>
</feature>
<feature type="compositionally biased region" description="Low complexity" evidence="1">
    <location>
        <begin position="251"/>
        <end position="265"/>
    </location>
</feature>
<evidence type="ECO:0000256" key="1">
    <source>
        <dbReference type="SAM" id="MobiDB-lite"/>
    </source>
</evidence>
<proteinExistence type="predicted"/>
<dbReference type="Pfam" id="PF19909">
    <property type="entry name" value="DUF6382"/>
    <property type="match status" value="1"/>
</dbReference>
<dbReference type="CDD" id="cd00060">
    <property type="entry name" value="FHA"/>
    <property type="match status" value="1"/>
</dbReference>
<feature type="region of interest" description="Disordered" evidence="1">
    <location>
        <begin position="220"/>
        <end position="265"/>
    </location>
</feature>
<dbReference type="PANTHER" id="PTHR23308">
    <property type="entry name" value="NUCLEAR INHIBITOR OF PROTEIN PHOSPHATASE-1"/>
    <property type="match status" value="1"/>
</dbReference>
<dbReference type="SMART" id="SM00240">
    <property type="entry name" value="FHA"/>
    <property type="match status" value="1"/>
</dbReference>